<evidence type="ECO:0000313" key="4">
    <source>
        <dbReference type="Proteomes" id="UP000230002"/>
    </source>
</evidence>
<dbReference type="SUPFAM" id="SSF159941">
    <property type="entry name" value="MM3350-like"/>
    <property type="match status" value="2"/>
</dbReference>
<comment type="caution">
    <text evidence="3">The sequence shown here is derived from an EMBL/GenBank/DDBJ whole genome shotgun (WGS) entry which is preliminary data.</text>
</comment>
<evidence type="ECO:0000313" key="3">
    <source>
        <dbReference type="EMBL" id="PIL22569.1"/>
    </source>
</evidence>
<accession>A0A2G8RM28</accession>
<dbReference type="Proteomes" id="UP000230002">
    <property type="component" value="Unassembled WGS sequence"/>
</dbReference>
<keyword evidence="4" id="KW-1185">Reference proteome</keyword>
<evidence type="ECO:0000259" key="2">
    <source>
        <dbReference type="Pfam" id="PF07929"/>
    </source>
</evidence>
<protein>
    <recommendedName>
        <fullName evidence="2">Plasmid pRiA4b Orf3-like domain-containing protein</fullName>
    </recommendedName>
</protein>
<feature type="region of interest" description="Disordered" evidence="1">
    <location>
        <begin position="1"/>
        <end position="75"/>
    </location>
</feature>
<proteinExistence type="predicted"/>
<feature type="domain" description="Plasmid pRiA4b Orf3-like" evidence="2">
    <location>
        <begin position="92"/>
        <end position="134"/>
    </location>
</feature>
<organism evidence="3 4">
    <name type="scientific">Ganoderma sinense ZZ0214-1</name>
    <dbReference type="NCBI Taxonomy" id="1077348"/>
    <lineage>
        <taxon>Eukaryota</taxon>
        <taxon>Fungi</taxon>
        <taxon>Dikarya</taxon>
        <taxon>Basidiomycota</taxon>
        <taxon>Agaricomycotina</taxon>
        <taxon>Agaricomycetes</taxon>
        <taxon>Polyporales</taxon>
        <taxon>Polyporaceae</taxon>
        <taxon>Ganoderma</taxon>
    </lineage>
</organism>
<dbReference type="EMBL" id="AYKW01000069">
    <property type="protein sequence ID" value="PIL22569.1"/>
    <property type="molecule type" value="Genomic_DNA"/>
</dbReference>
<dbReference type="AlphaFoldDB" id="A0A2G8RM28"/>
<gene>
    <name evidence="3" type="ORF">GSI_15258</name>
</gene>
<dbReference type="Pfam" id="PF07929">
    <property type="entry name" value="PRiA4_ORF3"/>
    <property type="match status" value="1"/>
</dbReference>
<feature type="region of interest" description="Disordered" evidence="1">
    <location>
        <begin position="346"/>
        <end position="395"/>
    </location>
</feature>
<reference evidence="3 4" key="1">
    <citation type="journal article" date="2015" name="Sci. Rep.">
        <title>Chromosome-level genome map provides insights into diverse defense mechanisms in the medicinal fungus Ganoderma sinense.</title>
        <authorList>
            <person name="Zhu Y."/>
            <person name="Xu J."/>
            <person name="Sun C."/>
            <person name="Zhou S."/>
            <person name="Xu H."/>
            <person name="Nelson D.R."/>
            <person name="Qian J."/>
            <person name="Song J."/>
            <person name="Luo H."/>
            <person name="Xiang L."/>
            <person name="Li Y."/>
            <person name="Xu Z."/>
            <person name="Ji A."/>
            <person name="Wang L."/>
            <person name="Lu S."/>
            <person name="Hayward A."/>
            <person name="Sun W."/>
            <person name="Li X."/>
            <person name="Schwartz D.C."/>
            <person name="Wang Y."/>
            <person name="Chen S."/>
        </authorList>
    </citation>
    <scope>NUCLEOTIDE SEQUENCE [LARGE SCALE GENOMIC DNA]</scope>
    <source>
        <strain evidence="3 4">ZZ0214-1</strain>
    </source>
</reference>
<evidence type="ECO:0000256" key="1">
    <source>
        <dbReference type="SAM" id="MobiDB-lite"/>
    </source>
</evidence>
<dbReference type="Gene3D" id="3.10.290.30">
    <property type="entry name" value="MM3350-like"/>
    <property type="match status" value="1"/>
</dbReference>
<dbReference type="InterPro" id="IPR012912">
    <property type="entry name" value="Plasmid_pRiA4b_Orf3-like"/>
</dbReference>
<name>A0A2G8RM28_9APHY</name>
<sequence length="395" mass="45376">MSSTHAVLNDNDINVPQLPAVQSNTALQGSSKRPLEHAGQASGSAEPPAPKRPRPRWILTPTPEPEPEPSLIMPPPSENLIQLRFQLCRFKGVYRTVRVPLSFTFAHLYRLILLLFGWSGRHLHQAEVLTNVIKYASPGRTGEVKKHRYWKTPPEPNCREERDEWRDWYFKYGMFYREPAMRVVKKVRYDEWEIGPRRQDEPVNPNNPLEALWDELVVPKKRDEDVRLGDLWAPRNRDNMTGGVCKNVEIAIKFEYDLGASWEVHVTVEADKDGGYMWEYSPPTNKPVVVMAKGGAPVEDARSSHGELEANKKNVPSMLFLPDIFERYLKGEVGSVARKTEHAVFDVEEEQARRQSAAEEKERRRQERQQRQADASDDDGEEYSSGEDEDSSDEE</sequence>
<dbReference type="InterPro" id="IPR024047">
    <property type="entry name" value="MM3350-like_sf"/>
</dbReference>
<feature type="compositionally biased region" description="Basic and acidic residues" evidence="1">
    <location>
        <begin position="346"/>
        <end position="371"/>
    </location>
</feature>
<dbReference type="OrthoDB" id="2940229at2759"/>
<feature type="compositionally biased region" description="Polar residues" evidence="1">
    <location>
        <begin position="1"/>
        <end position="31"/>
    </location>
</feature>
<feature type="compositionally biased region" description="Acidic residues" evidence="1">
    <location>
        <begin position="375"/>
        <end position="395"/>
    </location>
</feature>